<dbReference type="InterPro" id="IPR036291">
    <property type="entry name" value="NAD(P)-bd_dom_sf"/>
</dbReference>
<dbReference type="OrthoDB" id="335726at2"/>
<keyword evidence="4" id="KW-1185">Reference proteome</keyword>
<evidence type="ECO:0000313" key="3">
    <source>
        <dbReference type="EMBL" id="PKU22759.1"/>
    </source>
</evidence>
<evidence type="ECO:0000256" key="2">
    <source>
        <dbReference type="ARBA" id="ARBA00023002"/>
    </source>
</evidence>
<dbReference type="EMBL" id="PIUM01000027">
    <property type="protein sequence ID" value="PKU22759.1"/>
    <property type="molecule type" value="Genomic_DNA"/>
</dbReference>
<dbReference type="GO" id="GO:0016020">
    <property type="term" value="C:membrane"/>
    <property type="evidence" value="ECO:0007669"/>
    <property type="project" value="TreeGrafter"/>
</dbReference>
<keyword evidence="2" id="KW-0560">Oxidoreductase</keyword>
<dbReference type="PANTHER" id="PTHR44196">
    <property type="entry name" value="DEHYDROGENASE/REDUCTASE SDR FAMILY MEMBER 7B"/>
    <property type="match status" value="1"/>
</dbReference>
<dbReference type="InterPro" id="IPR002347">
    <property type="entry name" value="SDR_fam"/>
</dbReference>
<evidence type="ECO:0000313" key="4">
    <source>
        <dbReference type="Proteomes" id="UP000233293"/>
    </source>
</evidence>
<dbReference type="Pfam" id="PF00106">
    <property type="entry name" value="adh_short"/>
    <property type="match status" value="1"/>
</dbReference>
<organism evidence="3 4">
    <name type="scientific">Telmatospirillum siberiense</name>
    <dbReference type="NCBI Taxonomy" id="382514"/>
    <lineage>
        <taxon>Bacteria</taxon>
        <taxon>Pseudomonadati</taxon>
        <taxon>Pseudomonadota</taxon>
        <taxon>Alphaproteobacteria</taxon>
        <taxon>Rhodospirillales</taxon>
        <taxon>Rhodospirillaceae</taxon>
        <taxon>Telmatospirillum</taxon>
    </lineage>
</organism>
<comment type="similarity">
    <text evidence="1">Belongs to the short-chain dehydrogenases/reductases (SDR) family.</text>
</comment>
<dbReference type="PRINTS" id="PR00081">
    <property type="entry name" value="GDHRDH"/>
</dbReference>
<sequence>MSRTAIIILGATSAIAQQYARLQAERGARLLLVGRDSERLAEIAADLTLRGAETVEIPDMDLTAPTDGYQAAWTSLASRLGERLDIVLLAYGALGHQDAAEADPAETVRLLNANMVSACAWLTAAANHLERQGHGTIAAIASVAGDRGRRSNYVYGAAKGGLALFMEGLTHRLAGTPVRVLTVKPGLVDTPMTDDMNKNGPLWATPAKVAADIDKAIARGRTVLYTPWFWRPIMLVIRCLPRVLFHRLRL</sequence>
<proteinExistence type="inferred from homology"/>
<dbReference type="Gene3D" id="3.40.50.720">
    <property type="entry name" value="NAD(P)-binding Rossmann-like Domain"/>
    <property type="match status" value="1"/>
</dbReference>
<dbReference type="RefSeq" id="WP_101252409.1">
    <property type="nucleotide sequence ID" value="NZ_PIUM01000027.1"/>
</dbReference>
<comment type="caution">
    <text evidence="3">The sequence shown here is derived from an EMBL/GenBank/DDBJ whole genome shotgun (WGS) entry which is preliminary data.</text>
</comment>
<gene>
    <name evidence="3" type="ORF">CWS72_19995</name>
</gene>
<reference evidence="4" key="1">
    <citation type="submission" date="2017-12" db="EMBL/GenBank/DDBJ databases">
        <title>Draft genome sequence of Telmatospirillum siberiense 26-4b1T, an acidotolerant peatland alphaproteobacterium potentially involved in sulfur cycling.</title>
        <authorList>
            <person name="Hausmann B."/>
            <person name="Pjevac P."/>
            <person name="Schreck K."/>
            <person name="Herbold C.W."/>
            <person name="Daims H."/>
            <person name="Wagner M."/>
            <person name="Pester M."/>
            <person name="Loy A."/>
        </authorList>
    </citation>
    <scope>NUCLEOTIDE SEQUENCE [LARGE SCALE GENOMIC DNA]</scope>
    <source>
        <strain evidence="4">26-4b1</strain>
    </source>
</reference>
<protein>
    <submittedName>
        <fullName evidence="3">Short-chain dehydrogenase</fullName>
    </submittedName>
</protein>
<dbReference type="NCBIfam" id="NF005489">
    <property type="entry name" value="PRK07102.1"/>
    <property type="match status" value="1"/>
</dbReference>
<dbReference type="GO" id="GO:0016491">
    <property type="term" value="F:oxidoreductase activity"/>
    <property type="evidence" value="ECO:0007669"/>
    <property type="project" value="UniProtKB-KW"/>
</dbReference>
<dbReference type="Proteomes" id="UP000233293">
    <property type="component" value="Unassembled WGS sequence"/>
</dbReference>
<name>A0A2N3PQT3_9PROT</name>
<dbReference type="AlphaFoldDB" id="A0A2N3PQT3"/>
<accession>A0A2N3PQT3</accession>
<evidence type="ECO:0000256" key="1">
    <source>
        <dbReference type="ARBA" id="ARBA00006484"/>
    </source>
</evidence>
<dbReference type="PANTHER" id="PTHR44196:SF1">
    <property type="entry name" value="DEHYDROGENASE_REDUCTASE SDR FAMILY MEMBER 7B"/>
    <property type="match status" value="1"/>
</dbReference>
<dbReference type="SUPFAM" id="SSF51735">
    <property type="entry name" value="NAD(P)-binding Rossmann-fold domains"/>
    <property type="match status" value="1"/>
</dbReference>